<evidence type="ECO:0000313" key="2">
    <source>
        <dbReference type="EMBL" id="CAD6193182.1"/>
    </source>
</evidence>
<organism evidence="2 3">
    <name type="scientific">Caenorhabditis auriculariae</name>
    <dbReference type="NCBI Taxonomy" id="2777116"/>
    <lineage>
        <taxon>Eukaryota</taxon>
        <taxon>Metazoa</taxon>
        <taxon>Ecdysozoa</taxon>
        <taxon>Nematoda</taxon>
        <taxon>Chromadorea</taxon>
        <taxon>Rhabditida</taxon>
        <taxon>Rhabditina</taxon>
        <taxon>Rhabditomorpha</taxon>
        <taxon>Rhabditoidea</taxon>
        <taxon>Rhabditidae</taxon>
        <taxon>Peloderinae</taxon>
        <taxon>Caenorhabditis</taxon>
    </lineage>
</organism>
<name>A0A8S1HDL2_9PELO</name>
<dbReference type="EMBL" id="CAJGYM010000033">
    <property type="protein sequence ID" value="CAD6193182.1"/>
    <property type="molecule type" value="Genomic_DNA"/>
</dbReference>
<accession>A0A8S1HDL2</accession>
<evidence type="ECO:0000256" key="1">
    <source>
        <dbReference type="SAM" id="MobiDB-lite"/>
    </source>
</evidence>
<evidence type="ECO:0000313" key="3">
    <source>
        <dbReference type="Proteomes" id="UP000835052"/>
    </source>
</evidence>
<dbReference type="Proteomes" id="UP000835052">
    <property type="component" value="Unassembled WGS sequence"/>
</dbReference>
<keyword evidence="3" id="KW-1185">Reference proteome</keyword>
<comment type="caution">
    <text evidence="2">The sequence shown here is derived from an EMBL/GenBank/DDBJ whole genome shotgun (WGS) entry which is preliminary data.</text>
</comment>
<feature type="compositionally biased region" description="Acidic residues" evidence="1">
    <location>
        <begin position="58"/>
        <end position="70"/>
    </location>
</feature>
<dbReference type="AlphaFoldDB" id="A0A8S1HDL2"/>
<reference evidence="2" key="1">
    <citation type="submission" date="2020-10" db="EMBL/GenBank/DDBJ databases">
        <authorList>
            <person name="Kikuchi T."/>
        </authorList>
    </citation>
    <scope>NUCLEOTIDE SEQUENCE</scope>
    <source>
        <strain evidence="2">NKZ352</strain>
    </source>
</reference>
<gene>
    <name evidence="2" type="ORF">CAUJ_LOCUS9101</name>
</gene>
<proteinExistence type="predicted"/>
<feature type="region of interest" description="Disordered" evidence="1">
    <location>
        <begin position="57"/>
        <end position="88"/>
    </location>
</feature>
<protein>
    <submittedName>
        <fullName evidence="2">Uncharacterized protein</fullName>
    </submittedName>
</protein>
<sequence>MEPSFRRQKNPCAGRSTKQMKSKIYAYFHENIIEPWRSQRKLLCELDVAEECFHCELDSEEDPGDSEDVENGAGSPQLSASTPDVLPL</sequence>